<dbReference type="EMBL" id="BSOB01000023">
    <property type="protein sequence ID" value="GLQ93687.1"/>
    <property type="molecule type" value="Genomic_DNA"/>
</dbReference>
<reference evidence="2" key="1">
    <citation type="journal article" date="2019" name="Int. J. Syst. Evol. Microbiol.">
        <title>The Global Catalogue of Microorganisms (GCM) 10K type strain sequencing project: providing services to taxonomists for standard genome sequencing and annotation.</title>
        <authorList>
            <consortium name="The Broad Institute Genomics Platform"/>
            <consortium name="The Broad Institute Genome Sequencing Center for Infectious Disease"/>
            <person name="Wu L."/>
            <person name="Ma J."/>
        </authorList>
    </citation>
    <scope>NUCLEOTIDE SEQUENCE [LARGE SCALE GENOMIC DNA]</scope>
    <source>
        <strain evidence="2">NBRC 111980</strain>
    </source>
</reference>
<comment type="caution">
    <text evidence="1">The sequence shown here is derived from an EMBL/GenBank/DDBJ whole genome shotgun (WGS) entry which is preliminary data.</text>
</comment>
<dbReference type="Proteomes" id="UP001156670">
    <property type="component" value="Unassembled WGS sequence"/>
</dbReference>
<keyword evidence="2" id="KW-1185">Reference proteome</keyword>
<protein>
    <submittedName>
        <fullName evidence="1">Uncharacterized protein</fullName>
    </submittedName>
</protein>
<name>A0ABQ5XQM3_9GAMM</name>
<proteinExistence type="predicted"/>
<accession>A0ABQ5XQM3</accession>
<organism evidence="1 2">
    <name type="scientific">Dyella acidisoli</name>
    <dbReference type="NCBI Taxonomy" id="1867834"/>
    <lineage>
        <taxon>Bacteria</taxon>
        <taxon>Pseudomonadati</taxon>
        <taxon>Pseudomonadota</taxon>
        <taxon>Gammaproteobacteria</taxon>
        <taxon>Lysobacterales</taxon>
        <taxon>Rhodanobacteraceae</taxon>
        <taxon>Dyella</taxon>
    </lineage>
</organism>
<evidence type="ECO:0000313" key="1">
    <source>
        <dbReference type="EMBL" id="GLQ93687.1"/>
    </source>
</evidence>
<evidence type="ECO:0000313" key="2">
    <source>
        <dbReference type="Proteomes" id="UP001156670"/>
    </source>
</evidence>
<gene>
    <name evidence="1" type="ORF">GCM10007901_26380</name>
</gene>
<sequence>MAFMADIDAHPTIVSIALIAKSAAEVAKKARSDVCEAIMGRLNGVAHEIDEAGAAFSTPSRDALIYSTHPA</sequence>